<accession>A0AAJ0B2X9</accession>
<evidence type="ECO:0000313" key="3">
    <source>
        <dbReference type="Proteomes" id="UP001224890"/>
    </source>
</evidence>
<protein>
    <submittedName>
        <fullName evidence="2">Uncharacterized protein</fullName>
    </submittedName>
</protein>
<dbReference type="Proteomes" id="UP001224890">
    <property type="component" value="Unassembled WGS sequence"/>
</dbReference>
<dbReference type="RefSeq" id="XP_060437240.1">
    <property type="nucleotide sequence ID" value="XM_060566093.1"/>
</dbReference>
<feature type="transmembrane region" description="Helical" evidence="1">
    <location>
        <begin position="107"/>
        <end position="126"/>
    </location>
</feature>
<keyword evidence="1" id="KW-1133">Transmembrane helix</keyword>
<sequence length="151" mass="17434">MRRLSTLFARGISLFVDHSRVVSFPWMEWNGVCDAVFDWPLSASNFSVHFFSLSSHVFSHAIGGIKRGFPTFGLISSSSTPHFSWFDFFSSLVFFFSDSERRRRAYLLVRICLFPAGILGKCGWHSRMMRTLFADDVLFFFFFGLFIFFGG</sequence>
<keyword evidence="3" id="KW-1185">Reference proteome</keyword>
<reference evidence="2" key="1">
    <citation type="submission" date="2021-06" db="EMBL/GenBank/DDBJ databases">
        <title>Comparative genomics, transcriptomics and evolutionary studies reveal genomic signatures of adaptation to plant cell wall in hemibiotrophic fungi.</title>
        <authorList>
            <consortium name="DOE Joint Genome Institute"/>
            <person name="Baroncelli R."/>
            <person name="Diaz J.F."/>
            <person name="Benocci T."/>
            <person name="Peng M."/>
            <person name="Battaglia E."/>
            <person name="Haridas S."/>
            <person name="Andreopoulos W."/>
            <person name="Labutti K."/>
            <person name="Pangilinan J."/>
            <person name="Floch G.L."/>
            <person name="Makela M.R."/>
            <person name="Henrissat B."/>
            <person name="Grigoriev I.V."/>
            <person name="Crouch J.A."/>
            <person name="De Vries R.P."/>
            <person name="Sukno S.A."/>
            <person name="Thon M.R."/>
        </authorList>
    </citation>
    <scope>NUCLEOTIDE SEQUENCE</scope>
    <source>
        <strain evidence="2">CBS 193.32</strain>
    </source>
</reference>
<dbReference type="GeneID" id="85450619"/>
<proteinExistence type="predicted"/>
<dbReference type="AlphaFoldDB" id="A0AAJ0B2X9"/>
<keyword evidence="1" id="KW-0472">Membrane</keyword>
<comment type="caution">
    <text evidence="2">The sequence shown here is derived from an EMBL/GenBank/DDBJ whole genome shotgun (WGS) entry which is preliminary data.</text>
</comment>
<evidence type="ECO:0000256" key="1">
    <source>
        <dbReference type="SAM" id="Phobius"/>
    </source>
</evidence>
<dbReference type="EMBL" id="JAHMHR010000001">
    <property type="protein sequence ID" value="KAK1701485.1"/>
    <property type="molecule type" value="Genomic_DNA"/>
</dbReference>
<evidence type="ECO:0000313" key="2">
    <source>
        <dbReference type="EMBL" id="KAK1701485.1"/>
    </source>
</evidence>
<name>A0AAJ0B2X9_9PEZI</name>
<organism evidence="2 3">
    <name type="scientific">Colletotrichum godetiae</name>
    <dbReference type="NCBI Taxonomy" id="1209918"/>
    <lineage>
        <taxon>Eukaryota</taxon>
        <taxon>Fungi</taxon>
        <taxon>Dikarya</taxon>
        <taxon>Ascomycota</taxon>
        <taxon>Pezizomycotina</taxon>
        <taxon>Sordariomycetes</taxon>
        <taxon>Hypocreomycetidae</taxon>
        <taxon>Glomerellales</taxon>
        <taxon>Glomerellaceae</taxon>
        <taxon>Colletotrichum</taxon>
        <taxon>Colletotrichum acutatum species complex</taxon>
    </lineage>
</organism>
<feature type="transmembrane region" description="Helical" evidence="1">
    <location>
        <begin position="132"/>
        <end position="150"/>
    </location>
</feature>
<gene>
    <name evidence="2" type="ORF">BDP55DRAFT_22317</name>
</gene>
<keyword evidence="1" id="KW-0812">Transmembrane</keyword>